<feature type="transmembrane region" description="Helical" evidence="6">
    <location>
        <begin position="290"/>
        <end position="311"/>
    </location>
</feature>
<protein>
    <recommendedName>
        <fullName evidence="7">Major facilitator superfamily (MFS) profile domain-containing protein</fullName>
    </recommendedName>
</protein>
<feature type="transmembrane region" description="Helical" evidence="6">
    <location>
        <begin position="112"/>
        <end position="133"/>
    </location>
</feature>
<evidence type="ECO:0000313" key="11">
    <source>
        <dbReference type="Proteomes" id="UP000325313"/>
    </source>
</evidence>
<dbReference type="OrthoDB" id="3639251at2759"/>
<dbReference type="PANTHER" id="PTHR43791:SF85">
    <property type="entry name" value="TRANSPORTER, PUTATIVE (AFU_ORTHOLOGUE AFUA_6G00710)-RELATED"/>
    <property type="match status" value="1"/>
</dbReference>
<evidence type="ECO:0000256" key="6">
    <source>
        <dbReference type="SAM" id="Phobius"/>
    </source>
</evidence>
<dbReference type="FunFam" id="1.20.1250.20:FF:000013">
    <property type="entry name" value="MFS general substrate transporter"/>
    <property type="match status" value="1"/>
</dbReference>
<name>A0A5B0M5B3_PUCGR</name>
<keyword evidence="5 6" id="KW-0472">Membrane</keyword>
<dbReference type="Gene3D" id="1.20.1250.20">
    <property type="entry name" value="MFS general substrate transporter like domains"/>
    <property type="match status" value="2"/>
</dbReference>
<keyword evidence="10" id="KW-1185">Reference proteome</keyword>
<feature type="transmembrane region" description="Helical" evidence="6">
    <location>
        <begin position="175"/>
        <end position="197"/>
    </location>
</feature>
<gene>
    <name evidence="9" type="ORF">PGT21_010112</name>
    <name evidence="8" type="ORF">PGTUg99_029991</name>
</gene>
<dbReference type="EMBL" id="VSWC01000170">
    <property type="protein sequence ID" value="KAA1071506.1"/>
    <property type="molecule type" value="Genomic_DNA"/>
</dbReference>
<evidence type="ECO:0000256" key="2">
    <source>
        <dbReference type="ARBA" id="ARBA00022448"/>
    </source>
</evidence>
<feature type="transmembrane region" description="Helical" evidence="6">
    <location>
        <begin position="45"/>
        <end position="62"/>
    </location>
</feature>
<evidence type="ECO:0000256" key="5">
    <source>
        <dbReference type="ARBA" id="ARBA00023136"/>
    </source>
</evidence>
<evidence type="ECO:0000313" key="10">
    <source>
        <dbReference type="Proteomes" id="UP000324748"/>
    </source>
</evidence>
<dbReference type="PANTHER" id="PTHR43791">
    <property type="entry name" value="PERMEASE-RELATED"/>
    <property type="match status" value="1"/>
</dbReference>
<feature type="transmembrane region" description="Helical" evidence="6">
    <location>
        <begin position="209"/>
        <end position="230"/>
    </location>
</feature>
<evidence type="ECO:0000256" key="4">
    <source>
        <dbReference type="ARBA" id="ARBA00022989"/>
    </source>
</evidence>
<organism evidence="9 10">
    <name type="scientific">Puccinia graminis f. sp. tritici</name>
    <dbReference type="NCBI Taxonomy" id="56615"/>
    <lineage>
        <taxon>Eukaryota</taxon>
        <taxon>Fungi</taxon>
        <taxon>Dikarya</taxon>
        <taxon>Basidiomycota</taxon>
        <taxon>Pucciniomycotina</taxon>
        <taxon>Pucciniomycetes</taxon>
        <taxon>Pucciniales</taxon>
        <taxon>Pucciniaceae</taxon>
        <taxon>Puccinia</taxon>
    </lineage>
</organism>
<dbReference type="AlphaFoldDB" id="A0A5B0M5B3"/>
<dbReference type="Pfam" id="PF07690">
    <property type="entry name" value="MFS_1"/>
    <property type="match status" value="1"/>
</dbReference>
<evidence type="ECO:0000313" key="8">
    <source>
        <dbReference type="EMBL" id="KAA1067265.1"/>
    </source>
</evidence>
<dbReference type="FunFam" id="1.20.1250.20:FF:000018">
    <property type="entry name" value="MFS transporter permease"/>
    <property type="match status" value="1"/>
</dbReference>
<dbReference type="InterPro" id="IPR020846">
    <property type="entry name" value="MFS_dom"/>
</dbReference>
<keyword evidence="3 6" id="KW-0812">Transmembrane</keyword>
<feature type="transmembrane region" description="Helical" evidence="6">
    <location>
        <begin position="145"/>
        <end position="163"/>
    </location>
</feature>
<feature type="transmembrane region" description="Helical" evidence="6">
    <location>
        <begin position="82"/>
        <end position="100"/>
    </location>
</feature>
<feature type="transmembrane region" description="Helical" evidence="6">
    <location>
        <begin position="323"/>
        <end position="343"/>
    </location>
</feature>
<dbReference type="GO" id="GO:0016020">
    <property type="term" value="C:membrane"/>
    <property type="evidence" value="ECO:0007669"/>
    <property type="project" value="UniProtKB-SubCell"/>
</dbReference>
<feature type="transmembrane region" description="Helical" evidence="6">
    <location>
        <begin position="413"/>
        <end position="434"/>
    </location>
</feature>
<keyword evidence="4 6" id="KW-1133">Transmembrane helix</keyword>
<feature type="transmembrane region" description="Helical" evidence="6">
    <location>
        <begin position="355"/>
        <end position="373"/>
    </location>
</feature>
<evidence type="ECO:0000259" key="7">
    <source>
        <dbReference type="PROSITE" id="PS50850"/>
    </source>
</evidence>
<dbReference type="Proteomes" id="UP000324748">
    <property type="component" value="Unassembled WGS sequence"/>
</dbReference>
<feature type="transmembrane region" description="Helical" evidence="6">
    <location>
        <begin position="446"/>
        <end position="467"/>
    </location>
</feature>
<dbReference type="SUPFAM" id="SSF103473">
    <property type="entry name" value="MFS general substrate transporter"/>
    <property type="match status" value="1"/>
</dbReference>
<evidence type="ECO:0000256" key="3">
    <source>
        <dbReference type="ARBA" id="ARBA00022692"/>
    </source>
</evidence>
<proteinExistence type="predicted"/>
<reference evidence="10 11" key="1">
    <citation type="submission" date="2019-05" db="EMBL/GenBank/DDBJ databases">
        <title>Emergence of the Ug99 lineage of the wheat stem rust pathogen through somatic hybridization.</title>
        <authorList>
            <person name="Li F."/>
            <person name="Upadhyaya N.M."/>
            <person name="Sperschneider J."/>
            <person name="Matny O."/>
            <person name="Nguyen-Phuc H."/>
            <person name="Mago R."/>
            <person name="Raley C."/>
            <person name="Miller M.E."/>
            <person name="Silverstein K.A.T."/>
            <person name="Henningsen E."/>
            <person name="Hirsch C.D."/>
            <person name="Visser B."/>
            <person name="Pretorius Z.A."/>
            <person name="Steffenson B.J."/>
            <person name="Schwessinger B."/>
            <person name="Dodds P.N."/>
            <person name="Figueroa M."/>
        </authorList>
    </citation>
    <scope>NUCLEOTIDE SEQUENCE [LARGE SCALE GENOMIC DNA]</scope>
    <source>
        <strain evidence="9">21-0</strain>
        <strain evidence="8 11">Ug99</strain>
    </source>
</reference>
<dbReference type="InterPro" id="IPR036259">
    <property type="entry name" value="MFS_trans_sf"/>
</dbReference>
<dbReference type="GO" id="GO:0022857">
    <property type="term" value="F:transmembrane transporter activity"/>
    <property type="evidence" value="ECO:0007669"/>
    <property type="project" value="InterPro"/>
</dbReference>
<accession>A0A5B0M5B3</accession>
<comment type="subcellular location">
    <subcellularLocation>
        <location evidence="1">Membrane</location>
        <topology evidence="1">Multi-pass membrane protein</topology>
    </subcellularLocation>
</comment>
<evidence type="ECO:0000313" key="9">
    <source>
        <dbReference type="EMBL" id="KAA1071506.1"/>
    </source>
</evidence>
<feature type="transmembrane region" description="Helical" evidence="6">
    <location>
        <begin position="379"/>
        <end position="401"/>
    </location>
</feature>
<dbReference type="Proteomes" id="UP000325313">
    <property type="component" value="Unassembled WGS sequence"/>
</dbReference>
<keyword evidence="2" id="KW-0813">Transport</keyword>
<dbReference type="InterPro" id="IPR011701">
    <property type="entry name" value="MFS"/>
</dbReference>
<sequence length="530" mass="58538">MVGPTDCHRTRSDLGLGASHYLTGRSVFTEASIDTQLEKRAVLKLDLLLLPILGLFFLLSALDQSNIGNVRIIGLQQDLKMTNHDFSMALTVTIIPYILIELPSNLMVRKIGAGIQIPLIVTLWGLITCLQGLVTSYQGLLATRFFLGLVEGALGPATVLYMSTFYTRTELQFRIALFLSTICIAAAVSGLLTYEIIKLDGRWGHPGWAWVFLIEGFVTCICGLTGFFILPSSIEKAELLTDCEKNFLISRLQVAWKAAPSLTSPTTPIQKYPGKSTKAQICDAFKSPHVILMSIAQFASTSNIYSVAYFTPTVVTTFGYTPTATQLFSIPPFIVAFFYMLGLSYWSDRYQSRSLAAGFSATLAIIGFAIFYGSNFDKLRYASLFLSIPGVYGVMPSLAAWTADNSEPHVRKAAALACGGMVANVGGLFSIWIFTLGLPPRYALPTTINIFLAALIVVCCIVNVMWLRYAERNKVTKRDEILHKFTLVDSDEICDPEKDKMSKDPSDQVLISAQAWDHLGDKHPDYKYTY</sequence>
<comment type="caution">
    <text evidence="9">The sequence shown here is derived from an EMBL/GenBank/DDBJ whole genome shotgun (WGS) entry which is preliminary data.</text>
</comment>
<dbReference type="EMBL" id="VDEP01000507">
    <property type="protein sequence ID" value="KAA1067265.1"/>
    <property type="molecule type" value="Genomic_DNA"/>
</dbReference>
<evidence type="ECO:0000256" key="1">
    <source>
        <dbReference type="ARBA" id="ARBA00004141"/>
    </source>
</evidence>
<dbReference type="PROSITE" id="PS50850">
    <property type="entry name" value="MFS"/>
    <property type="match status" value="1"/>
</dbReference>
<feature type="domain" description="Major facilitator superfamily (MFS) profile" evidence="7">
    <location>
        <begin position="49"/>
        <end position="471"/>
    </location>
</feature>